<accession>A0ABR0PXF4</accession>
<proteinExistence type="predicted"/>
<sequence>MQARVGASQKWQTEAKNGRLKASKLYLQAVYARRSRTVIGNKARCVVNQGCEGGEDSICQG</sequence>
<dbReference type="EMBL" id="JARKNE010000005">
    <property type="protein sequence ID" value="KAK5831467.1"/>
    <property type="molecule type" value="Genomic_DNA"/>
</dbReference>
<name>A0ABR0PXF4_GOSAR</name>
<comment type="caution">
    <text evidence="1">The sequence shown here is derived from an EMBL/GenBank/DDBJ whole genome shotgun (WGS) entry which is preliminary data.</text>
</comment>
<evidence type="ECO:0000313" key="2">
    <source>
        <dbReference type="Proteomes" id="UP001358586"/>
    </source>
</evidence>
<dbReference type="Proteomes" id="UP001358586">
    <property type="component" value="Chromosome 5"/>
</dbReference>
<keyword evidence="2" id="KW-1185">Reference proteome</keyword>
<protein>
    <submittedName>
        <fullName evidence="1">Uncharacterized protein</fullName>
    </submittedName>
</protein>
<gene>
    <name evidence="1" type="ORF">PVK06_015265</name>
</gene>
<organism evidence="1 2">
    <name type="scientific">Gossypium arboreum</name>
    <name type="common">Tree cotton</name>
    <name type="synonym">Gossypium nanking</name>
    <dbReference type="NCBI Taxonomy" id="29729"/>
    <lineage>
        <taxon>Eukaryota</taxon>
        <taxon>Viridiplantae</taxon>
        <taxon>Streptophyta</taxon>
        <taxon>Embryophyta</taxon>
        <taxon>Tracheophyta</taxon>
        <taxon>Spermatophyta</taxon>
        <taxon>Magnoliopsida</taxon>
        <taxon>eudicotyledons</taxon>
        <taxon>Gunneridae</taxon>
        <taxon>Pentapetalae</taxon>
        <taxon>rosids</taxon>
        <taxon>malvids</taxon>
        <taxon>Malvales</taxon>
        <taxon>Malvaceae</taxon>
        <taxon>Malvoideae</taxon>
        <taxon>Gossypium</taxon>
    </lineage>
</organism>
<reference evidence="1 2" key="1">
    <citation type="submission" date="2023-03" db="EMBL/GenBank/DDBJ databases">
        <title>WGS of Gossypium arboreum.</title>
        <authorList>
            <person name="Yu D."/>
        </authorList>
    </citation>
    <scope>NUCLEOTIDE SEQUENCE [LARGE SCALE GENOMIC DNA]</scope>
    <source>
        <tissue evidence="1">Leaf</tissue>
    </source>
</reference>
<evidence type="ECO:0000313" key="1">
    <source>
        <dbReference type="EMBL" id="KAK5831467.1"/>
    </source>
</evidence>